<dbReference type="AlphaFoldDB" id="A0A229RVZ2"/>
<dbReference type="InterPro" id="IPR011712">
    <property type="entry name" value="Sig_transdc_His_kin_sub3_dim/P"/>
</dbReference>
<proteinExistence type="predicted"/>
<dbReference type="Gene3D" id="1.20.5.1930">
    <property type="match status" value="1"/>
</dbReference>
<feature type="transmembrane region" description="Helical" evidence="9">
    <location>
        <begin position="96"/>
        <end position="117"/>
    </location>
</feature>
<keyword evidence="4" id="KW-0808">Transferase</keyword>
<dbReference type="SUPFAM" id="SSF55874">
    <property type="entry name" value="ATPase domain of HSP90 chaperone/DNA topoisomerase II/histidine kinase"/>
    <property type="match status" value="1"/>
</dbReference>
<dbReference type="Proteomes" id="UP000215223">
    <property type="component" value="Unassembled WGS sequence"/>
</dbReference>
<evidence type="ECO:0000256" key="9">
    <source>
        <dbReference type="SAM" id="Phobius"/>
    </source>
</evidence>
<accession>A0A229RVZ2</accession>
<dbReference type="PANTHER" id="PTHR24421:SF10">
    <property type="entry name" value="NITRATE_NITRITE SENSOR PROTEIN NARQ"/>
    <property type="match status" value="1"/>
</dbReference>
<dbReference type="InterPro" id="IPR050482">
    <property type="entry name" value="Sensor_HK_TwoCompSys"/>
</dbReference>
<evidence type="ECO:0000256" key="6">
    <source>
        <dbReference type="ARBA" id="ARBA00022777"/>
    </source>
</evidence>
<dbReference type="Pfam" id="PF07730">
    <property type="entry name" value="HisKA_3"/>
    <property type="match status" value="1"/>
</dbReference>
<gene>
    <name evidence="11" type="ORF">CFP71_26715</name>
</gene>
<evidence type="ECO:0000256" key="2">
    <source>
        <dbReference type="ARBA" id="ARBA00012438"/>
    </source>
</evidence>
<dbReference type="GO" id="GO:0005524">
    <property type="term" value="F:ATP binding"/>
    <property type="evidence" value="ECO:0007669"/>
    <property type="project" value="UniProtKB-KW"/>
</dbReference>
<evidence type="ECO:0000256" key="3">
    <source>
        <dbReference type="ARBA" id="ARBA00022553"/>
    </source>
</evidence>
<protein>
    <recommendedName>
        <fullName evidence="2">histidine kinase</fullName>
        <ecNumber evidence="2">2.7.13.3</ecNumber>
    </recommendedName>
</protein>
<comment type="caution">
    <text evidence="11">The sequence shown here is derived from an EMBL/GenBank/DDBJ whole genome shotgun (WGS) entry which is preliminary data.</text>
</comment>
<organism evidence="11 12">
    <name type="scientific">Amycolatopsis thailandensis</name>
    <dbReference type="NCBI Taxonomy" id="589330"/>
    <lineage>
        <taxon>Bacteria</taxon>
        <taxon>Bacillati</taxon>
        <taxon>Actinomycetota</taxon>
        <taxon>Actinomycetes</taxon>
        <taxon>Pseudonocardiales</taxon>
        <taxon>Pseudonocardiaceae</taxon>
        <taxon>Amycolatopsis</taxon>
    </lineage>
</organism>
<name>A0A229RVZ2_9PSEU</name>
<dbReference type="EMBL" id="NMQT01000097">
    <property type="protein sequence ID" value="OXM50826.1"/>
    <property type="molecule type" value="Genomic_DNA"/>
</dbReference>
<evidence type="ECO:0000256" key="5">
    <source>
        <dbReference type="ARBA" id="ARBA00022741"/>
    </source>
</evidence>
<dbReference type="GO" id="GO:0000155">
    <property type="term" value="F:phosphorelay sensor kinase activity"/>
    <property type="evidence" value="ECO:0007669"/>
    <property type="project" value="InterPro"/>
</dbReference>
<dbReference type="GO" id="GO:0016020">
    <property type="term" value="C:membrane"/>
    <property type="evidence" value="ECO:0007669"/>
    <property type="project" value="InterPro"/>
</dbReference>
<dbReference type="EC" id="2.7.13.3" evidence="2"/>
<evidence type="ECO:0000256" key="7">
    <source>
        <dbReference type="ARBA" id="ARBA00022840"/>
    </source>
</evidence>
<keyword evidence="9" id="KW-1133">Transmembrane helix</keyword>
<evidence type="ECO:0000313" key="11">
    <source>
        <dbReference type="EMBL" id="OXM50826.1"/>
    </source>
</evidence>
<comment type="catalytic activity">
    <reaction evidence="1">
        <text>ATP + protein L-histidine = ADP + protein N-phospho-L-histidine.</text>
        <dbReference type="EC" id="2.7.13.3"/>
    </reaction>
</comment>
<sequence>MFRRLILQWTSVRVESGFRPLAEPVRLATGFWWNGVSYERSQKDARMDQRVRRISEPAYWREVRWVVLAAVTIGIVGAVPCAAVIAAIVVCASTTSASAGIGVCLLVVGLSIAPWTWRLVVPLARRWLAPAADEKSPADWKTQRADLSAAHDAEIRRIERDLHDGAQARLVAVGLDLAAAERLVKADPERAEAMLKAAREGTRASLNELRDLVRGVYPPVLVERGLVPAIRAAALDGPLDVTVTGDDGLRLPSPLAAALFFATGELLTNVTKHAHTDHAAVTIASDTEFVTITVRDTGAGGASPRPGSGLDGIRRRLDVFDAVLDIHSPVGGPTTITVRMPCASF</sequence>
<keyword evidence="12" id="KW-1185">Reference proteome</keyword>
<dbReference type="OrthoDB" id="5241729at2"/>
<feature type="transmembrane region" description="Helical" evidence="9">
    <location>
        <begin position="65"/>
        <end position="90"/>
    </location>
</feature>
<evidence type="ECO:0000259" key="10">
    <source>
        <dbReference type="Pfam" id="PF07730"/>
    </source>
</evidence>
<keyword evidence="6 11" id="KW-0418">Kinase</keyword>
<keyword evidence="9" id="KW-0472">Membrane</keyword>
<evidence type="ECO:0000256" key="1">
    <source>
        <dbReference type="ARBA" id="ARBA00000085"/>
    </source>
</evidence>
<dbReference type="GO" id="GO:0046983">
    <property type="term" value="F:protein dimerization activity"/>
    <property type="evidence" value="ECO:0007669"/>
    <property type="project" value="InterPro"/>
</dbReference>
<dbReference type="CDD" id="cd16917">
    <property type="entry name" value="HATPase_UhpB-NarQ-NarX-like"/>
    <property type="match status" value="1"/>
</dbReference>
<keyword evidence="9" id="KW-0812">Transmembrane</keyword>
<evidence type="ECO:0000256" key="8">
    <source>
        <dbReference type="ARBA" id="ARBA00023012"/>
    </source>
</evidence>
<keyword evidence="5" id="KW-0547">Nucleotide-binding</keyword>
<keyword evidence="8" id="KW-0902">Two-component regulatory system</keyword>
<dbReference type="PANTHER" id="PTHR24421">
    <property type="entry name" value="NITRATE/NITRITE SENSOR PROTEIN NARX-RELATED"/>
    <property type="match status" value="1"/>
</dbReference>
<dbReference type="InterPro" id="IPR036890">
    <property type="entry name" value="HATPase_C_sf"/>
</dbReference>
<keyword evidence="7" id="KW-0067">ATP-binding</keyword>
<keyword evidence="3" id="KW-0597">Phosphoprotein</keyword>
<evidence type="ECO:0000313" key="12">
    <source>
        <dbReference type="Proteomes" id="UP000215223"/>
    </source>
</evidence>
<evidence type="ECO:0000256" key="4">
    <source>
        <dbReference type="ARBA" id="ARBA00022679"/>
    </source>
</evidence>
<dbReference type="Gene3D" id="3.30.565.10">
    <property type="entry name" value="Histidine kinase-like ATPase, C-terminal domain"/>
    <property type="match status" value="1"/>
</dbReference>
<feature type="domain" description="Signal transduction histidine kinase subgroup 3 dimerisation and phosphoacceptor" evidence="10">
    <location>
        <begin position="156"/>
        <end position="220"/>
    </location>
</feature>
<reference evidence="11 12" key="1">
    <citation type="submission" date="2017-07" db="EMBL/GenBank/DDBJ databases">
        <title>Amycolatopsis thailandensis Genome sequencing and assembly.</title>
        <authorList>
            <person name="Kaur N."/>
            <person name="Mayilraj S."/>
        </authorList>
    </citation>
    <scope>NUCLEOTIDE SEQUENCE [LARGE SCALE GENOMIC DNA]</scope>
    <source>
        <strain evidence="11 12">JCM 16380</strain>
    </source>
</reference>